<organism evidence="1 2">
    <name type="scientific">Streblomastix strix</name>
    <dbReference type="NCBI Taxonomy" id="222440"/>
    <lineage>
        <taxon>Eukaryota</taxon>
        <taxon>Metamonada</taxon>
        <taxon>Preaxostyla</taxon>
        <taxon>Oxymonadida</taxon>
        <taxon>Streblomastigidae</taxon>
        <taxon>Streblomastix</taxon>
    </lineage>
</organism>
<protein>
    <submittedName>
        <fullName evidence="1">Uncharacterized protein</fullName>
    </submittedName>
</protein>
<proteinExistence type="predicted"/>
<comment type="caution">
    <text evidence="1">The sequence shown here is derived from an EMBL/GenBank/DDBJ whole genome shotgun (WGS) entry which is preliminary data.</text>
</comment>
<feature type="non-terminal residue" evidence="1">
    <location>
        <position position="30"/>
    </location>
</feature>
<gene>
    <name evidence="1" type="ORF">EZS28_054547</name>
</gene>
<accession>A0A5J4QLH5</accession>
<sequence length="30" mass="3369">MSSVDSRTVEAELLDILGQYSIETEKIIDL</sequence>
<dbReference type="AlphaFoldDB" id="A0A5J4QLH5"/>
<reference evidence="1 2" key="1">
    <citation type="submission" date="2019-03" db="EMBL/GenBank/DDBJ databases">
        <title>Single cell metagenomics reveals metabolic interactions within the superorganism composed of flagellate Streblomastix strix and complex community of Bacteroidetes bacteria on its surface.</title>
        <authorList>
            <person name="Treitli S.C."/>
            <person name="Kolisko M."/>
            <person name="Husnik F."/>
            <person name="Keeling P."/>
            <person name="Hampl V."/>
        </authorList>
    </citation>
    <scope>NUCLEOTIDE SEQUENCE [LARGE SCALE GENOMIC DNA]</scope>
    <source>
        <strain evidence="1">ST1C</strain>
    </source>
</reference>
<dbReference type="Proteomes" id="UP000324800">
    <property type="component" value="Unassembled WGS sequence"/>
</dbReference>
<evidence type="ECO:0000313" key="1">
    <source>
        <dbReference type="EMBL" id="KAA6321503.1"/>
    </source>
</evidence>
<name>A0A5J4QLH5_9EUKA</name>
<dbReference type="EMBL" id="SNRW01045218">
    <property type="protein sequence ID" value="KAA6321503.1"/>
    <property type="molecule type" value="Genomic_DNA"/>
</dbReference>
<evidence type="ECO:0000313" key="2">
    <source>
        <dbReference type="Proteomes" id="UP000324800"/>
    </source>
</evidence>